<feature type="transmembrane region" description="Helical" evidence="5">
    <location>
        <begin position="91"/>
        <end position="109"/>
    </location>
</feature>
<dbReference type="GO" id="GO:0016740">
    <property type="term" value="F:transferase activity"/>
    <property type="evidence" value="ECO:0007669"/>
    <property type="project" value="UniProtKB-ARBA"/>
</dbReference>
<evidence type="ECO:0000256" key="4">
    <source>
        <dbReference type="ARBA" id="ARBA00023136"/>
    </source>
</evidence>
<accession>A0A9X1PML3</accession>
<dbReference type="PANTHER" id="PTHR12714">
    <property type="entry name" value="PROTEIN-S ISOPRENYLCYSTEINE O-METHYLTRANSFERASE"/>
    <property type="match status" value="1"/>
</dbReference>
<feature type="transmembrane region" description="Helical" evidence="5">
    <location>
        <begin position="183"/>
        <end position="200"/>
    </location>
</feature>
<gene>
    <name evidence="6" type="ORF">LXM26_19040</name>
</gene>
<reference evidence="6" key="1">
    <citation type="submission" date="2021-12" db="EMBL/GenBank/DDBJ databases">
        <title>Novel species in genus Dyadobacter.</title>
        <authorList>
            <person name="Ma C."/>
        </authorList>
    </citation>
    <scope>NUCLEOTIDE SEQUENCE</scope>
    <source>
        <strain evidence="6">LJ419</strain>
    </source>
</reference>
<sequence length="243" mass="28450">MMVTIGNFFFRFRNILFIFLYLLLFLPSPLLFKPEHFGEKYYLFPIILGLLVTFSGEIIRGITIGLAYIIRGGRDRRVYAEKLVTEGIFKHCRNPLYVGNILMLLGVGILSNSLVYVGIVMPSFLFIYQAIVLAEENFLRNKFGADFDQYCRKVNRWIIDFKGMSETFNDMRFNYKRWILKEYNTLFVWLVGITAIILFRYPELTPDSDTRVRLFIGIVVFFGLVYGYIKYLKKSGKMTDSLA</sequence>
<dbReference type="AlphaFoldDB" id="A0A9X1PML3"/>
<name>A0A9X1PML3_9BACT</name>
<keyword evidence="4 5" id="KW-0472">Membrane</keyword>
<feature type="transmembrane region" description="Helical" evidence="5">
    <location>
        <begin position="212"/>
        <end position="229"/>
    </location>
</feature>
<dbReference type="PANTHER" id="PTHR12714:SF9">
    <property type="entry name" value="PROTEIN-S-ISOPRENYLCYSTEINE O-METHYLTRANSFERASE"/>
    <property type="match status" value="1"/>
</dbReference>
<comment type="caution">
    <text evidence="6">The sequence shown here is derived from an EMBL/GenBank/DDBJ whole genome shotgun (WGS) entry which is preliminary data.</text>
</comment>
<evidence type="ECO:0000256" key="2">
    <source>
        <dbReference type="ARBA" id="ARBA00022692"/>
    </source>
</evidence>
<keyword evidence="2 5" id="KW-0812">Transmembrane</keyword>
<feature type="transmembrane region" description="Helical" evidence="5">
    <location>
        <begin position="42"/>
        <end position="70"/>
    </location>
</feature>
<dbReference type="RefSeq" id="WP_234656570.1">
    <property type="nucleotide sequence ID" value="NZ_CP094997.1"/>
</dbReference>
<comment type="subcellular location">
    <subcellularLocation>
        <location evidence="1">Endomembrane system</location>
        <topology evidence="1">Multi-pass membrane protein</topology>
    </subcellularLocation>
</comment>
<organism evidence="6 7">
    <name type="scientific">Dyadobacter chenwenxiniae</name>
    <dbReference type="NCBI Taxonomy" id="2906456"/>
    <lineage>
        <taxon>Bacteria</taxon>
        <taxon>Pseudomonadati</taxon>
        <taxon>Bacteroidota</taxon>
        <taxon>Cytophagia</taxon>
        <taxon>Cytophagales</taxon>
        <taxon>Spirosomataceae</taxon>
        <taxon>Dyadobacter</taxon>
    </lineage>
</organism>
<evidence type="ECO:0000256" key="1">
    <source>
        <dbReference type="ARBA" id="ARBA00004127"/>
    </source>
</evidence>
<evidence type="ECO:0000313" key="6">
    <source>
        <dbReference type="EMBL" id="MCF0063616.1"/>
    </source>
</evidence>
<protein>
    <submittedName>
        <fullName evidence="6">Isoprenylcysteine carboxylmethyltransferase family protein</fullName>
    </submittedName>
</protein>
<dbReference type="InterPro" id="IPR007318">
    <property type="entry name" value="Phopholipid_MeTrfase"/>
</dbReference>
<keyword evidence="7" id="KW-1185">Reference proteome</keyword>
<dbReference type="Proteomes" id="UP001139000">
    <property type="component" value="Unassembled WGS sequence"/>
</dbReference>
<evidence type="ECO:0000256" key="3">
    <source>
        <dbReference type="ARBA" id="ARBA00022989"/>
    </source>
</evidence>
<keyword evidence="3 5" id="KW-1133">Transmembrane helix</keyword>
<dbReference type="Pfam" id="PF04191">
    <property type="entry name" value="PEMT"/>
    <property type="match status" value="1"/>
</dbReference>
<proteinExistence type="predicted"/>
<evidence type="ECO:0000256" key="5">
    <source>
        <dbReference type="SAM" id="Phobius"/>
    </source>
</evidence>
<dbReference type="Gene3D" id="1.20.120.1630">
    <property type="match status" value="1"/>
</dbReference>
<dbReference type="EMBL" id="JAJTTC010000005">
    <property type="protein sequence ID" value="MCF0063616.1"/>
    <property type="molecule type" value="Genomic_DNA"/>
</dbReference>
<evidence type="ECO:0000313" key="7">
    <source>
        <dbReference type="Proteomes" id="UP001139000"/>
    </source>
</evidence>
<dbReference type="GO" id="GO:0012505">
    <property type="term" value="C:endomembrane system"/>
    <property type="evidence" value="ECO:0007669"/>
    <property type="project" value="UniProtKB-SubCell"/>
</dbReference>